<organism evidence="1 2">
    <name type="scientific">Rangifer tarandus platyrhynchus</name>
    <name type="common">Svalbard reindeer</name>
    <dbReference type="NCBI Taxonomy" id="3082113"/>
    <lineage>
        <taxon>Eukaryota</taxon>
        <taxon>Metazoa</taxon>
        <taxon>Chordata</taxon>
        <taxon>Craniata</taxon>
        <taxon>Vertebrata</taxon>
        <taxon>Euteleostomi</taxon>
        <taxon>Mammalia</taxon>
        <taxon>Eutheria</taxon>
        <taxon>Laurasiatheria</taxon>
        <taxon>Artiodactyla</taxon>
        <taxon>Ruminantia</taxon>
        <taxon>Pecora</taxon>
        <taxon>Cervidae</taxon>
        <taxon>Odocoileinae</taxon>
        <taxon>Rangifer</taxon>
    </lineage>
</organism>
<dbReference type="EMBL" id="OZ243562">
    <property type="protein sequence ID" value="CAN0501361.1"/>
    <property type="molecule type" value="Genomic_DNA"/>
</dbReference>
<proteinExistence type="predicted"/>
<sequence>MAPTSRPLSQEEPGSWVQSHFLAQTATDTVGVSLPLGCGRPKSQEISGKIPATEALRAPQLGVPLRGHWTLSSPGPQRPGVPFPGPLPSPGPWHEGREVTRLLEMGSVRVCGLFSAAGQGLCSAPGRFWLCSQAARTDPVEMGAENPEGREDRESRESWALIPSRVL</sequence>
<gene>
    <name evidence="1" type="ORF">MRATA1EN22A_LOCUS22327</name>
</gene>
<protein>
    <submittedName>
        <fullName evidence="1">Uncharacterized protein</fullName>
    </submittedName>
</protein>
<dbReference type="Proteomes" id="UP001162501">
    <property type="component" value="Chromosome 34"/>
</dbReference>
<evidence type="ECO:0000313" key="2">
    <source>
        <dbReference type="Proteomes" id="UP001162501"/>
    </source>
</evidence>
<evidence type="ECO:0000313" key="1">
    <source>
        <dbReference type="EMBL" id="CAN0501361.1"/>
    </source>
</evidence>
<accession>A0ACB1MJV2</accession>
<name>A0ACB1MJV2_RANTA</name>
<reference evidence="1" key="1">
    <citation type="submission" date="2025-03" db="EMBL/GenBank/DDBJ databases">
        <authorList>
            <consortium name="ELIXIR-Norway"/>
            <consortium name="Elixir Norway"/>
        </authorList>
    </citation>
    <scope>NUCLEOTIDE SEQUENCE</scope>
</reference>